<evidence type="ECO:0000313" key="2">
    <source>
        <dbReference type="Proteomes" id="UP000829364"/>
    </source>
</evidence>
<gene>
    <name evidence="1" type="ORF">JDV02_003389</name>
</gene>
<keyword evidence="2" id="KW-1185">Reference proteome</keyword>
<dbReference type="EMBL" id="CP086355">
    <property type="protein sequence ID" value="UNI17009.1"/>
    <property type="molecule type" value="Genomic_DNA"/>
</dbReference>
<dbReference type="Proteomes" id="UP000829364">
    <property type="component" value="Chromosome 2"/>
</dbReference>
<evidence type="ECO:0000313" key="1">
    <source>
        <dbReference type="EMBL" id="UNI17009.1"/>
    </source>
</evidence>
<organism evidence="1 2">
    <name type="scientific">Purpureocillium takamizusanense</name>
    <dbReference type="NCBI Taxonomy" id="2060973"/>
    <lineage>
        <taxon>Eukaryota</taxon>
        <taxon>Fungi</taxon>
        <taxon>Dikarya</taxon>
        <taxon>Ascomycota</taxon>
        <taxon>Pezizomycotina</taxon>
        <taxon>Sordariomycetes</taxon>
        <taxon>Hypocreomycetidae</taxon>
        <taxon>Hypocreales</taxon>
        <taxon>Ophiocordycipitaceae</taxon>
        <taxon>Purpureocillium</taxon>
    </lineage>
</organism>
<dbReference type="AlphaFoldDB" id="A0A9Q8QDK8"/>
<accession>A0A9Q8QDK8</accession>
<sequence length="172" mass="18435">MATHIDASTTKDGRDITVASDTEVSLVEYQCVTSHGNTAVSDASDPVAVSYSPGKAVLRAPSASVKKGRVHIPVHDPPGVLDKTYALENILVSFDVESDASIDMVTLYYDGAKVVSTNVTRKNTFHIDFSTNEAAKYAYVLPSGICLSLDVVFQSAKSVVQLYSVTLVYRAV</sequence>
<protein>
    <submittedName>
        <fullName evidence="1">Uncharacterized protein</fullName>
    </submittedName>
</protein>
<dbReference type="KEGG" id="ptkz:JDV02_003389"/>
<proteinExistence type="predicted"/>
<dbReference type="GeneID" id="72065348"/>
<name>A0A9Q8QDK8_9HYPO</name>
<dbReference type="RefSeq" id="XP_047840490.1">
    <property type="nucleotide sequence ID" value="XM_047984516.1"/>
</dbReference>
<dbReference type="OrthoDB" id="4918190at2759"/>
<reference evidence="1" key="1">
    <citation type="submission" date="2021-11" db="EMBL/GenBank/DDBJ databases">
        <title>Purpureocillium_takamizusanense_genome.</title>
        <authorList>
            <person name="Nguyen N.-H."/>
        </authorList>
    </citation>
    <scope>NUCLEOTIDE SEQUENCE</scope>
    <source>
        <strain evidence="1">PT3</strain>
    </source>
</reference>